<feature type="domain" description="Ribosomal RNA adenine methylase transferase N-terminal" evidence="13">
    <location>
        <begin position="37"/>
        <end position="228"/>
    </location>
</feature>
<name>A0A6A4WU33_AMPAM</name>
<keyword evidence="15" id="KW-1185">Reference proteome</keyword>
<keyword evidence="2 12" id="KW-0698">rRNA processing</keyword>
<keyword evidence="3 11" id="KW-0489">Methyltransferase</keyword>
<dbReference type="InterPro" id="IPR023165">
    <property type="entry name" value="rRNA_Ade_diMease-like_C"/>
</dbReference>
<evidence type="ECO:0000313" key="14">
    <source>
        <dbReference type="EMBL" id="KAF0305758.1"/>
    </source>
</evidence>
<feature type="binding site" evidence="11">
    <location>
        <position position="79"/>
    </location>
    <ligand>
        <name>S-adenosyl-L-methionine</name>
        <dbReference type="ChEBI" id="CHEBI:59789"/>
    </ligand>
</feature>
<evidence type="ECO:0000256" key="1">
    <source>
        <dbReference type="ARBA" id="ARBA00004173"/>
    </source>
</evidence>
<evidence type="ECO:0000256" key="11">
    <source>
        <dbReference type="PROSITE-ProRule" id="PRU01026"/>
    </source>
</evidence>
<comment type="similarity">
    <text evidence="11 12">Belongs to the class I-like SAM-binding methyltransferase superfamily. rRNA adenine N(6)-methyltransferase family.</text>
</comment>
<dbReference type="OrthoDB" id="16079at2759"/>
<reference evidence="14 15" key="1">
    <citation type="submission" date="2019-07" db="EMBL/GenBank/DDBJ databases">
        <title>Draft genome assembly of a fouling barnacle, Amphibalanus amphitrite (Darwin, 1854): The first reference genome for Thecostraca.</title>
        <authorList>
            <person name="Kim W."/>
        </authorList>
    </citation>
    <scope>NUCLEOTIDE SEQUENCE [LARGE SCALE GENOMIC DNA]</scope>
    <source>
        <strain evidence="14">SNU_AA5</strain>
        <tissue evidence="14">Soma without cirri and trophi</tissue>
    </source>
</reference>
<dbReference type="GO" id="GO:0034246">
    <property type="term" value="F:mitochondrial transcription factor activity"/>
    <property type="evidence" value="ECO:0007669"/>
    <property type="project" value="TreeGrafter"/>
</dbReference>
<comment type="caution">
    <text evidence="14">The sequence shown here is derived from an EMBL/GenBank/DDBJ whole genome shotgun (WGS) entry which is preliminary data.</text>
</comment>
<feature type="binding site" evidence="11">
    <location>
        <position position="30"/>
    </location>
    <ligand>
        <name>S-adenosyl-L-methionine</name>
        <dbReference type="ChEBI" id="CHEBI:59789"/>
    </ligand>
</feature>
<dbReference type="Gene3D" id="1.10.8.100">
    <property type="entry name" value="Ribosomal RNA adenine dimethylase-like, domain 2"/>
    <property type="match status" value="1"/>
</dbReference>
<dbReference type="Pfam" id="PF00398">
    <property type="entry name" value="RrnaAD"/>
    <property type="match status" value="1"/>
</dbReference>
<evidence type="ECO:0000313" key="15">
    <source>
        <dbReference type="Proteomes" id="UP000440578"/>
    </source>
</evidence>
<evidence type="ECO:0000256" key="9">
    <source>
        <dbReference type="ARBA" id="ARBA00023128"/>
    </source>
</evidence>
<evidence type="ECO:0000256" key="5">
    <source>
        <dbReference type="ARBA" id="ARBA00022691"/>
    </source>
</evidence>
<keyword evidence="6 11" id="KW-0694">RNA-binding</keyword>
<keyword evidence="5 11" id="KW-0949">S-adenosyl-L-methionine</keyword>
<keyword evidence="10" id="KW-0804">Transcription</keyword>
<dbReference type="Gene3D" id="3.40.50.150">
    <property type="entry name" value="Vaccinia Virus protein VP39"/>
    <property type="match status" value="1"/>
</dbReference>
<dbReference type="InterPro" id="IPR020598">
    <property type="entry name" value="rRNA_Ade_methylase_Trfase_N"/>
</dbReference>
<gene>
    <name evidence="14" type="primary">TFB1M_1</name>
    <name evidence="14" type="ORF">FJT64_002510</name>
</gene>
<dbReference type="SUPFAM" id="SSF53335">
    <property type="entry name" value="S-adenosyl-L-methionine-dependent methyltransferases"/>
    <property type="match status" value="1"/>
</dbReference>
<keyword evidence="8" id="KW-0805">Transcription regulation</keyword>
<organism evidence="14 15">
    <name type="scientific">Amphibalanus amphitrite</name>
    <name type="common">Striped barnacle</name>
    <name type="synonym">Balanus amphitrite</name>
    <dbReference type="NCBI Taxonomy" id="1232801"/>
    <lineage>
        <taxon>Eukaryota</taxon>
        <taxon>Metazoa</taxon>
        <taxon>Ecdysozoa</taxon>
        <taxon>Arthropoda</taxon>
        <taxon>Crustacea</taxon>
        <taxon>Multicrustacea</taxon>
        <taxon>Cirripedia</taxon>
        <taxon>Thoracica</taxon>
        <taxon>Thoracicalcarea</taxon>
        <taxon>Balanomorpha</taxon>
        <taxon>Balanoidea</taxon>
        <taxon>Balanidae</taxon>
        <taxon>Amphibalaninae</taxon>
        <taxon>Amphibalanus</taxon>
    </lineage>
</organism>
<evidence type="ECO:0000256" key="6">
    <source>
        <dbReference type="ARBA" id="ARBA00022884"/>
    </source>
</evidence>
<dbReference type="GO" id="GO:0000179">
    <property type="term" value="F:rRNA (adenine-N6,N6-)-dimethyltransferase activity"/>
    <property type="evidence" value="ECO:0007669"/>
    <property type="project" value="UniProtKB-UniRule"/>
</dbReference>
<dbReference type="FunFam" id="3.40.50.150:FF:000109">
    <property type="entry name" value="rRNA adenine N(6)-methyltransferase"/>
    <property type="match status" value="1"/>
</dbReference>
<dbReference type="PROSITE" id="PS51689">
    <property type="entry name" value="SAM_RNA_A_N6_MT"/>
    <property type="match status" value="1"/>
</dbReference>
<protein>
    <recommendedName>
        <fullName evidence="12">rRNA adenine N(6)-methyltransferase</fullName>
        <ecNumber evidence="12">2.1.1.-</ecNumber>
    </recommendedName>
</protein>
<sequence>MATPRLPPLPSIRDLLRLYRLRAVQQLSQNFLLDSGVCARLARAAGPLRDAHVCEVGPGPGSVTRAILAQRPAGVTLVEKDTRFLPALLMLREAAQPCPVRIVAGDVLLYDMEAAFPVSPTPWEEPCTSAYILGNLPFSISTPLVVRWLRDVSRRQGAWKHGRVRMALTFQKEVAERLAAEAGAEQRCRLSVVAQAFCQVQHRFTLGGHVFTPRPDVDVGVVVLTPLREPRVDVPFETLEKVARGLFNMRQKSILRGTQTLYPEPVRRQLAADTLRLAELDPACRPFQLTVEEAGRLSRAYLDICSVHPQLAPYEYRVHGKHGGLDLAQGVSL</sequence>
<evidence type="ECO:0000256" key="2">
    <source>
        <dbReference type="ARBA" id="ARBA00022552"/>
    </source>
</evidence>
<dbReference type="PANTHER" id="PTHR11727">
    <property type="entry name" value="DIMETHYLADENOSINE TRANSFERASE"/>
    <property type="match status" value="1"/>
</dbReference>
<dbReference type="PANTHER" id="PTHR11727:SF17">
    <property type="entry name" value="DIMETHYLADENOSINE TRANSFERASE 1, MITOCHONDRIAL"/>
    <property type="match status" value="1"/>
</dbReference>
<evidence type="ECO:0000259" key="13">
    <source>
        <dbReference type="SMART" id="SM00650"/>
    </source>
</evidence>
<evidence type="ECO:0000256" key="4">
    <source>
        <dbReference type="ARBA" id="ARBA00022679"/>
    </source>
</evidence>
<dbReference type="EC" id="2.1.1.-" evidence="12"/>
<evidence type="ECO:0000256" key="8">
    <source>
        <dbReference type="ARBA" id="ARBA00023015"/>
    </source>
</evidence>
<feature type="binding site" evidence="11">
    <location>
        <position position="106"/>
    </location>
    <ligand>
        <name>S-adenosyl-L-methionine</name>
        <dbReference type="ChEBI" id="CHEBI:59789"/>
    </ligand>
</feature>
<dbReference type="EMBL" id="VIIS01000725">
    <property type="protein sequence ID" value="KAF0305758.1"/>
    <property type="molecule type" value="Genomic_DNA"/>
</dbReference>
<evidence type="ECO:0000256" key="7">
    <source>
        <dbReference type="ARBA" id="ARBA00022946"/>
    </source>
</evidence>
<dbReference type="GO" id="GO:0003723">
    <property type="term" value="F:RNA binding"/>
    <property type="evidence" value="ECO:0007669"/>
    <property type="project" value="UniProtKB-UniRule"/>
</dbReference>
<keyword evidence="7" id="KW-0809">Transit peptide</keyword>
<keyword evidence="9" id="KW-0496">Mitochondrion</keyword>
<evidence type="ECO:0000256" key="10">
    <source>
        <dbReference type="ARBA" id="ARBA00023163"/>
    </source>
</evidence>
<feature type="binding site" evidence="11">
    <location>
        <position position="32"/>
    </location>
    <ligand>
        <name>S-adenosyl-L-methionine</name>
        <dbReference type="ChEBI" id="CHEBI:59789"/>
    </ligand>
</feature>
<dbReference type="CDD" id="cd02440">
    <property type="entry name" value="AdoMet_MTases"/>
    <property type="match status" value="1"/>
</dbReference>
<evidence type="ECO:0000256" key="3">
    <source>
        <dbReference type="ARBA" id="ARBA00022603"/>
    </source>
</evidence>
<feature type="binding site" evidence="11">
    <location>
        <position position="135"/>
    </location>
    <ligand>
        <name>S-adenosyl-L-methionine</name>
        <dbReference type="ChEBI" id="CHEBI:59789"/>
    </ligand>
</feature>
<feature type="binding site" evidence="11">
    <location>
        <position position="57"/>
    </location>
    <ligand>
        <name>S-adenosyl-L-methionine</name>
        <dbReference type="ChEBI" id="CHEBI:59789"/>
    </ligand>
</feature>
<dbReference type="GO" id="GO:0005759">
    <property type="term" value="C:mitochondrial matrix"/>
    <property type="evidence" value="ECO:0007669"/>
    <property type="project" value="TreeGrafter"/>
</dbReference>
<dbReference type="GO" id="GO:0006391">
    <property type="term" value="P:transcription initiation at mitochondrial promoter"/>
    <property type="evidence" value="ECO:0007669"/>
    <property type="project" value="TreeGrafter"/>
</dbReference>
<dbReference type="Proteomes" id="UP000440578">
    <property type="component" value="Unassembled WGS sequence"/>
</dbReference>
<dbReference type="InterPro" id="IPR001737">
    <property type="entry name" value="KsgA/Erm"/>
</dbReference>
<dbReference type="InterPro" id="IPR029063">
    <property type="entry name" value="SAM-dependent_MTases_sf"/>
</dbReference>
<evidence type="ECO:0000256" key="12">
    <source>
        <dbReference type="RuleBase" id="RU362106"/>
    </source>
</evidence>
<keyword evidence="4 11" id="KW-0808">Transferase</keyword>
<dbReference type="SMART" id="SM00650">
    <property type="entry name" value="rADc"/>
    <property type="match status" value="1"/>
</dbReference>
<comment type="subcellular location">
    <subcellularLocation>
        <location evidence="1">Mitochondrion</location>
    </subcellularLocation>
</comment>
<proteinExistence type="inferred from homology"/>
<accession>A0A6A4WU33</accession>
<dbReference type="AlphaFoldDB" id="A0A6A4WU33"/>